<dbReference type="EMBL" id="GBRH01249930">
    <property type="protein sequence ID" value="JAD47965.1"/>
    <property type="molecule type" value="Transcribed_RNA"/>
</dbReference>
<organism evidence="2">
    <name type="scientific">Arundo donax</name>
    <name type="common">Giant reed</name>
    <name type="synonym">Donax arundinaceus</name>
    <dbReference type="NCBI Taxonomy" id="35708"/>
    <lineage>
        <taxon>Eukaryota</taxon>
        <taxon>Viridiplantae</taxon>
        <taxon>Streptophyta</taxon>
        <taxon>Embryophyta</taxon>
        <taxon>Tracheophyta</taxon>
        <taxon>Spermatophyta</taxon>
        <taxon>Magnoliopsida</taxon>
        <taxon>Liliopsida</taxon>
        <taxon>Poales</taxon>
        <taxon>Poaceae</taxon>
        <taxon>PACMAD clade</taxon>
        <taxon>Arundinoideae</taxon>
        <taxon>Arundineae</taxon>
        <taxon>Arundo</taxon>
    </lineage>
</organism>
<protein>
    <submittedName>
        <fullName evidence="2">Uncharacterized protein</fullName>
    </submittedName>
</protein>
<keyword evidence="1" id="KW-1133">Transmembrane helix</keyword>
<keyword evidence="1" id="KW-0472">Membrane</keyword>
<dbReference type="AlphaFoldDB" id="A0A0A9AG79"/>
<reference evidence="2" key="1">
    <citation type="submission" date="2014-09" db="EMBL/GenBank/DDBJ databases">
        <authorList>
            <person name="Magalhaes I.L.F."/>
            <person name="Oliveira U."/>
            <person name="Santos F.R."/>
            <person name="Vidigal T.H.D.A."/>
            <person name="Brescovit A.D."/>
            <person name="Santos A.J."/>
        </authorList>
    </citation>
    <scope>NUCLEOTIDE SEQUENCE</scope>
    <source>
        <tissue evidence="2">Shoot tissue taken approximately 20 cm above the soil surface</tissue>
    </source>
</reference>
<evidence type="ECO:0000313" key="2">
    <source>
        <dbReference type="EMBL" id="JAD47965.1"/>
    </source>
</evidence>
<evidence type="ECO:0000256" key="1">
    <source>
        <dbReference type="SAM" id="Phobius"/>
    </source>
</evidence>
<sequence>MSSCFLHVSFYLTHFFSVDIHFLYFPLFKWNKHFLLSRVLS</sequence>
<name>A0A0A9AG79_ARUDO</name>
<keyword evidence="1" id="KW-0812">Transmembrane</keyword>
<reference evidence="2" key="2">
    <citation type="journal article" date="2015" name="Data Brief">
        <title>Shoot transcriptome of the giant reed, Arundo donax.</title>
        <authorList>
            <person name="Barrero R.A."/>
            <person name="Guerrero F.D."/>
            <person name="Moolhuijzen P."/>
            <person name="Goolsby J.A."/>
            <person name="Tidwell J."/>
            <person name="Bellgard S.E."/>
            <person name="Bellgard M.I."/>
        </authorList>
    </citation>
    <scope>NUCLEOTIDE SEQUENCE</scope>
    <source>
        <tissue evidence="2">Shoot tissue taken approximately 20 cm above the soil surface</tissue>
    </source>
</reference>
<proteinExistence type="predicted"/>
<accession>A0A0A9AG79</accession>
<feature type="transmembrane region" description="Helical" evidence="1">
    <location>
        <begin position="6"/>
        <end position="28"/>
    </location>
</feature>